<accession>A0A914V2Q0</accession>
<name>A0A914V2Q0_9BILA</name>
<keyword evidence="7" id="KW-0732">Signal</keyword>
<dbReference type="Pfam" id="PF00884">
    <property type="entry name" value="Sulfatase"/>
    <property type="match status" value="1"/>
</dbReference>
<keyword evidence="4" id="KW-0378">Hydrolase</keyword>
<evidence type="ECO:0000256" key="4">
    <source>
        <dbReference type="ARBA" id="ARBA00022801"/>
    </source>
</evidence>
<dbReference type="Gene3D" id="3.40.720.10">
    <property type="entry name" value="Alkaline Phosphatase, subunit A"/>
    <property type="match status" value="1"/>
</dbReference>
<sequence length="249" mass="29071">MLSALVSVIVVVLTVDAVRRPNILLIVADDHGWNDVDWHDPTLNTPNLNTLAHDEHTVQLDYAYVNQVCSPTRSALFSGYYPYHLGTQHYVFEWLEPSGVPLEYIFFPEKLKTLGYNTYMVGKWHLGYCKHEFLPTRRGFEKFRGYYGGSENYYTHEASQDEGEVTVRGLDYFQDTRQSFAADWSKTGLYSTEVFTNETITLLQNHDKKRPFFFYLAFQAVHSPLQMPPSRYMEEKCSKITRKNRQIYC</sequence>
<evidence type="ECO:0000256" key="1">
    <source>
        <dbReference type="ARBA" id="ARBA00001913"/>
    </source>
</evidence>
<dbReference type="Proteomes" id="UP000887566">
    <property type="component" value="Unplaced"/>
</dbReference>
<dbReference type="AlphaFoldDB" id="A0A914V2Q0"/>
<keyword evidence="6" id="KW-0325">Glycoprotein</keyword>
<dbReference type="PANTHER" id="PTHR10342:SF274">
    <property type="entry name" value="ARYLSULFATASE B"/>
    <property type="match status" value="1"/>
</dbReference>
<evidence type="ECO:0000256" key="3">
    <source>
        <dbReference type="ARBA" id="ARBA00022723"/>
    </source>
</evidence>
<dbReference type="InterPro" id="IPR024607">
    <property type="entry name" value="Sulfatase_CS"/>
</dbReference>
<dbReference type="PROSITE" id="PS00149">
    <property type="entry name" value="SULFATASE_2"/>
    <property type="match status" value="1"/>
</dbReference>
<keyword evidence="3" id="KW-0479">Metal-binding</keyword>
<proteinExistence type="inferred from homology"/>
<dbReference type="SUPFAM" id="SSF53649">
    <property type="entry name" value="Alkaline phosphatase-like"/>
    <property type="match status" value="1"/>
</dbReference>
<feature type="signal peptide" evidence="7">
    <location>
        <begin position="1"/>
        <end position="17"/>
    </location>
</feature>
<feature type="domain" description="Sulfatase N-terminal" evidence="8">
    <location>
        <begin position="21"/>
        <end position="229"/>
    </location>
</feature>
<comment type="similarity">
    <text evidence="2">Belongs to the sulfatase family.</text>
</comment>
<evidence type="ECO:0000313" key="10">
    <source>
        <dbReference type="WBParaSite" id="PSAMB.scaffold14791size1778.g36230.t1"/>
    </source>
</evidence>
<feature type="chain" id="PRO_5037020064" evidence="7">
    <location>
        <begin position="18"/>
        <end position="249"/>
    </location>
</feature>
<evidence type="ECO:0000256" key="7">
    <source>
        <dbReference type="SAM" id="SignalP"/>
    </source>
</evidence>
<organism evidence="9 10">
    <name type="scientific">Plectus sambesii</name>
    <dbReference type="NCBI Taxonomy" id="2011161"/>
    <lineage>
        <taxon>Eukaryota</taxon>
        <taxon>Metazoa</taxon>
        <taxon>Ecdysozoa</taxon>
        <taxon>Nematoda</taxon>
        <taxon>Chromadorea</taxon>
        <taxon>Plectida</taxon>
        <taxon>Plectina</taxon>
        <taxon>Plectoidea</taxon>
        <taxon>Plectidae</taxon>
        <taxon>Plectus</taxon>
    </lineage>
</organism>
<evidence type="ECO:0000256" key="6">
    <source>
        <dbReference type="ARBA" id="ARBA00023180"/>
    </source>
</evidence>
<reference evidence="10" key="1">
    <citation type="submission" date="2022-11" db="UniProtKB">
        <authorList>
            <consortium name="WormBaseParasite"/>
        </authorList>
    </citation>
    <scope>IDENTIFICATION</scope>
</reference>
<dbReference type="InterPro" id="IPR047115">
    <property type="entry name" value="ARSB"/>
</dbReference>
<evidence type="ECO:0000256" key="5">
    <source>
        <dbReference type="ARBA" id="ARBA00022837"/>
    </source>
</evidence>
<comment type="cofactor">
    <cofactor evidence="1">
        <name>Ca(2+)</name>
        <dbReference type="ChEBI" id="CHEBI:29108"/>
    </cofactor>
</comment>
<dbReference type="InterPro" id="IPR017850">
    <property type="entry name" value="Alkaline_phosphatase_core_sf"/>
</dbReference>
<dbReference type="GO" id="GO:0046872">
    <property type="term" value="F:metal ion binding"/>
    <property type="evidence" value="ECO:0007669"/>
    <property type="project" value="UniProtKB-KW"/>
</dbReference>
<protein>
    <submittedName>
        <fullName evidence="10">Sulfatase N-terminal domain-containing protein</fullName>
    </submittedName>
</protein>
<evidence type="ECO:0000313" key="9">
    <source>
        <dbReference type="Proteomes" id="UP000887566"/>
    </source>
</evidence>
<evidence type="ECO:0000256" key="2">
    <source>
        <dbReference type="ARBA" id="ARBA00008779"/>
    </source>
</evidence>
<dbReference type="InterPro" id="IPR000917">
    <property type="entry name" value="Sulfatase_N"/>
</dbReference>
<dbReference type="WBParaSite" id="PSAMB.scaffold14791size1778.g36230.t1">
    <property type="protein sequence ID" value="PSAMB.scaffold14791size1778.g36230.t1"/>
    <property type="gene ID" value="PSAMB.scaffold14791size1778.g36230"/>
</dbReference>
<evidence type="ECO:0000259" key="8">
    <source>
        <dbReference type="Pfam" id="PF00884"/>
    </source>
</evidence>
<dbReference type="GO" id="GO:0008484">
    <property type="term" value="F:sulfuric ester hydrolase activity"/>
    <property type="evidence" value="ECO:0007669"/>
    <property type="project" value="InterPro"/>
</dbReference>
<keyword evidence="5" id="KW-0106">Calcium</keyword>
<dbReference type="PANTHER" id="PTHR10342">
    <property type="entry name" value="ARYLSULFATASE"/>
    <property type="match status" value="1"/>
</dbReference>
<keyword evidence="9" id="KW-1185">Reference proteome</keyword>